<feature type="domain" description="DnaK suppressor protein DksA N-terminal" evidence="9">
    <location>
        <begin position="30"/>
        <end position="99"/>
    </location>
</feature>
<feature type="binding site" evidence="6">
    <location>
        <position position="132"/>
    </location>
    <ligand>
        <name>Zn(2+)</name>
        <dbReference type="ChEBI" id="CHEBI:29105"/>
    </ligand>
</feature>
<dbReference type="InterPro" id="IPR037187">
    <property type="entry name" value="DnaK_N"/>
</dbReference>
<evidence type="ECO:0000256" key="6">
    <source>
        <dbReference type="HAMAP-Rule" id="MF_00926"/>
    </source>
</evidence>
<dbReference type="InterPro" id="IPR020460">
    <property type="entry name" value="Znf_C4-type_bac"/>
</dbReference>
<evidence type="ECO:0000313" key="11">
    <source>
        <dbReference type="Proteomes" id="UP001596996"/>
    </source>
</evidence>
<dbReference type="SUPFAM" id="SSF57716">
    <property type="entry name" value="Glucocorticoid receptor-like (DNA-binding domain)"/>
    <property type="match status" value="1"/>
</dbReference>
<feature type="binding site" evidence="6">
    <location>
        <position position="111"/>
    </location>
    <ligand>
        <name>Zn(2+)</name>
        <dbReference type="ChEBI" id="CHEBI:29105"/>
    </ligand>
</feature>
<dbReference type="Pfam" id="PF01258">
    <property type="entry name" value="zf-dskA_traR"/>
    <property type="match status" value="1"/>
</dbReference>
<evidence type="ECO:0000256" key="5">
    <source>
        <dbReference type="ARBA" id="ARBA00023054"/>
    </source>
</evidence>
<sequence>MSNASLSLLTSAGVEPYQAKEDEEYMNEDQLLHFKKILQAWYEQIREETSRTVAHMQDEAANFPDPADRATQEEEFSLELRTRDRERKLMKKIEHTLKKLDTGDFGYCESCGVEIGIRRLEARPTADLCIDCKTLAEIREKQMIG</sequence>
<dbReference type="NCBIfam" id="TIGR02420">
    <property type="entry name" value="dksA"/>
    <property type="match status" value="1"/>
</dbReference>
<dbReference type="EMBL" id="JBHTJN010000001">
    <property type="protein sequence ID" value="MFD0965370.1"/>
    <property type="molecule type" value="Genomic_DNA"/>
</dbReference>
<evidence type="ECO:0000313" key="10">
    <source>
        <dbReference type="EMBL" id="MFD0965370.1"/>
    </source>
</evidence>
<dbReference type="Gene3D" id="1.20.120.910">
    <property type="entry name" value="DksA, coiled-coil domain"/>
    <property type="match status" value="1"/>
</dbReference>
<feature type="binding site" evidence="6">
    <location>
        <position position="108"/>
    </location>
    <ligand>
        <name>Zn(2+)</name>
        <dbReference type="ChEBI" id="CHEBI:29105"/>
    </ligand>
</feature>
<keyword evidence="3 6" id="KW-0863">Zinc-finger</keyword>
<dbReference type="InterPro" id="IPR012784">
    <property type="entry name" value="DksA_RNA_pol-bd"/>
</dbReference>
<dbReference type="Proteomes" id="UP001596996">
    <property type="component" value="Unassembled WGS sequence"/>
</dbReference>
<dbReference type="SUPFAM" id="SSF109635">
    <property type="entry name" value="DnaK suppressor protein DksA, alpha-hairpin domain"/>
    <property type="match status" value="1"/>
</dbReference>
<name>A0ABW3I6V8_9PAST</name>
<keyword evidence="11" id="KW-1185">Reference proteome</keyword>
<keyword evidence="4 6" id="KW-0862">Zinc</keyword>
<dbReference type="RefSeq" id="WP_380817958.1">
    <property type="nucleotide sequence ID" value="NZ_JBHTJN010000001.1"/>
</dbReference>
<dbReference type="InterPro" id="IPR020458">
    <property type="entry name" value="Znf_DskA_TraR_CS"/>
</dbReference>
<gene>
    <name evidence="6 10" type="primary">dksA</name>
    <name evidence="10" type="ORF">ACFQ02_00615</name>
</gene>
<keyword evidence="5" id="KW-0175">Coiled coil</keyword>
<reference evidence="11" key="1">
    <citation type="journal article" date="2019" name="Int. J. Syst. Evol. Microbiol.">
        <title>The Global Catalogue of Microorganisms (GCM) 10K type strain sequencing project: providing services to taxonomists for standard genome sequencing and annotation.</title>
        <authorList>
            <consortium name="The Broad Institute Genomics Platform"/>
            <consortium name="The Broad Institute Genome Sequencing Center for Infectious Disease"/>
            <person name="Wu L."/>
            <person name="Ma J."/>
        </authorList>
    </citation>
    <scope>NUCLEOTIDE SEQUENCE [LARGE SCALE GENOMIC DNA]</scope>
    <source>
        <strain evidence="11">CCUG 61707</strain>
    </source>
</reference>
<keyword evidence="1 6" id="KW-0963">Cytoplasm</keyword>
<comment type="subcellular location">
    <subcellularLocation>
        <location evidence="6">Cytoplasm</location>
    </subcellularLocation>
</comment>
<comment type="caution">
    <text evidence="10">The sequence shown here is derived from an EMBL/GenBank/DDBJ whole genome shotgun (WGS) entry which is preliminary data.</text>
</comment>
<keyword evidence="2 6" id="KW-0479">Metal-binding</keyword>
<accession>A0ABW3I6V8</accession>
<evidence type="ECO:0000259" key="8">
    <source>
        <dbReference type="Pfam" id="PF01258"/>
    </source>
</evidence>
<feature type="binding site" evidence="6">
    <location>
        <position position="129"/>
    </location>
    <ligand>
        <name>Zn(2+)</name>
        <dbReference type="ChEBI" id="CHEBI:29105"/>
    </ligand>
</feature>
<dbReference type="PANTHER" id="PTHR33823">
    <property type="entry name" value="RNA POLYMERASE-BINDING TRANSCRIPTION FACTOR DKSA-RELATED"/>
    <property type="match status" value="1"/>
</dbReference>
<dbReference type="Pfam" id="PF21157">
    <property type="entry name" value="DksA_N"/>
    <property type="match status" value="1"/>
</dbReference>
<comment type="subunit">
    <text evidence="6">Interacts directly with the RNA polymerase.</text>
</comment>
<protein>
    <recommendedName>
        <fullName evidence="6">RNA polymerase-binding transcription factor DksA</fullName>
    </recommendedName>
</protein>
<dbReference type="InterPro" id="IPR048489">
    <property type="entry name" value="DksA_N"/>
</dbReference>
<evidence type="ECO:0000259" key="9">
    <source>
        <dbReference type="Pfam" id="PF21157"/>
    </source>
</evidence>
<evidence type="ECO:0000256" key="2">
    <source>
        <dbReference type="ARBA" id="ARBA00022723"/>
    </source>
</evidence>
<evidence type="ECO:0000256" key="1">
    <source>
        <dbReference type="ARBA" id="ARBA00022490"/>
    </source>
</evidence>
<evidence type="ECO:0000256" key="7">
    <source>
        <dbReference type="PROSITE-ProRule" id="PRU00510"/>
    </source>
</evidence>
<dbReference type="PROSITE" id="PS51128">
    <property type="entry name" value="ZF_DKSA_2"/>
    <property type="match status" value="1"/>
</dbReference>
<proteinExistence type="inferred from homology"/>
<evidence type="ECO:0000256" key="4">
    <source>
        <dbReference type="ARBA" id="ARBA00022833"/>
    </source>
</evidence>
<dbReference type="PRINTS" id="PR00618">
    <property type="entry name" value="DKSAZNFINGER"/>
</dbReference>
<comment type="function">
    <text evidence="6">Transcription factor that acts by binding directly to the RNA polymerase (RNAP). Required for negative regulation of rRNA expression and positive regulation of several amino acid biosynthesis promoters. Also required for regulation of fis expression.</text>
</comment>
<feature type="zinc finger region" description="dksA C4-type" evidence="7">
    <location>
        <begin position="108"/>
        <end position="132"/>
    </location>
</feature>
<dbReference type="PANTHER" id="PTHR33823:SF2">
    <property type="entry name" value="RNA POLYMERASE-BINDING TRANSCRIPTION FACTOR DKSA"/>
    <property type="match status" value="1"/>
</dbReference>
<evidence type="ECO:0000256" key="3">
    <source>
        <dbReference type="ARBA" id="ARBA00022771"/>
    </source>
</evidence>
<feature type="domain" description="Zinc finger DksA/TraR C4-type" evidence="8">
    <location>
        <begin position="103"/>
        <end position="136"/>
    </location>
</feature>
<comment type="similarity">
    <text evidence="6">Belongs to the DksA family.</text>
</comment>
<organism evidence="10 11">
    <name type="scientific">Seminibacterium arietis</name>
    <dbReference type="NCBI Taxonomy" id="1173502"/>
    <lineage>
        <taxon>Bacteria</taxon>
        <taxon>Pseudomonadati</taxon>
        <taxon>Pseudomonadota</taxon>
        <taxon>Gammaproteobacteria</taxon>
        <taxon>Pasteurellales</taxon>
        <taxon>Pasteurellaceae</taxon>
        <taxon>Seminibacterium</taxon>
    </lineage>
</organism>
<dbReference type="InterPro" id="IPR000962">
    <property type="entry name" value="Znf_DskA_TraR"/>
</dbReference>
<dbReference type="HAMAP" id="MF_00926">
    <property type="entry name" value="DksA"/>
    <property type="match status" value="1"/>
</dbReference>
<dbReference type="PROSITE" id="PS01102">
    <property type="entry name" value="ZF_DKSA_1"/>
    <property type="match status" value="1"/>
</dbReference>